<accession>A0A328XE24</accession>
<name>A0A328XE24_9GAMM</name>
<proteinExistence type="predicted"/>
<protein>
    <recommendedName>
        <fullName evidence="3">Cation transporter</fullName>
    </recommendedName>
</protein>
<gene>
    <name evidence="1" type="ORF">BCL93_11519</name>
</gene>
<dbReference type="EMBL" id="QLSX01000015">
    <property type="protein sequence ID" value="RAR57344.1"/>
    <property type="molecule type" value="Genomic_DNA"/>
</dbReference>
<dbReference type="AlphaFoldDB" id="A0A328XE24"/>
<reference evidence="1 2" key="1">
    <citation type="submission" date="2018-06" db="EMBL/GenBank/DDBJ databases">
        <title>Comparative analysis of microorganisms from saline springs in Andes Mountain Range, Colombia.</title>
        <authorList>
            <person name="Rubin E."/>
        </authorList>
    </citation>
    <scope>NUCLEOTIDE SEQUENCE [LARGE SCALE GENOMIC DNA]</scope>
    <source>
        <strain evidence="1 2">USBA-857</strain>
    </source>
</reference>
<evidence type="ECO:0000313" key="1">
    <source>
        <dbReference type="EMBL" id="RAR57344.1"/>
    </source>
</evidence>
<comment type="caution">
    <text evidence="1">The sequence shown here is derived from an EMBL/GenBank/DDBJ whole genome shotgun (WGS) entry which is preliminary data.</text>
</comment>
<sequence length="112" mass="13133">MSKNELRLGVNEIHLVTRKLKLEPCDADALRLAIAQIDELFGLQRVTYDTDKCKLIMAYDGSRLCIDHIEAILARHAIEISHGWWNRFKEDHYRFVDQNIKDNANKEPWSCH</sequence>
<evidence type="ECO:0008006" key="3">
    <source>
        <dbReference type="Google" id="ProtNLM"/>
    </source>
</evidence>
<dbReference type="Proteomes" id="UP000249700">
    <property type="component" value="Unassembled WGS sequence"/>
</dbReference>
<dbReference type="OrthoDB" id="5822659at2"/>
<organism evidence="1 2">
    <name type="scientific">Onishia taeanensis</name>
    <dbReference type="NCBI Taxonomy" id="284577"/>
    <lineage>
        <taxon>Bacteria</taxon>
        <taxon>Pseudomonadati</taxon>
        <taxon>Pseudomonadota</taxon>
        <taxon>Gammaproteobacteria</taxon>
        <taxon>Oceanospirillales</taxon>
        <taxon>Halomonadaceae</taxon>
        <taxon>Onishia</taxon>
    </lineage>
</organism>
<dbReference type="RefSeq" id="WP_112056292.1">
    <property type="nucleotide sequence ID" value="NZ_JABVXC010000004.1"/>
</dbReference>
<evidence type="ECO:0000313" key="2">
    <source>
        <dbReference type="Proteomes" id="UP000249700"/>
    </source>
</evidence>